<sequence length="141" mass="16584">MLGKRIEKDLEQRDLLKAISRLEGAIRCNPLDKDLNCQLANLYFKNNDLVKAGKLWYLNLTQSESELVAVKSFTNSLGNDPTLILRKLLNRQFFRLNLLEEFQLEKLATLLEAVRKKEEKMPRFLYSLDSHIKGRKRKYSR</sequence>
<accession>A0A0E9N613</accession>
<dbReference type="Proteomes" id="UP000033121">
    <property type="component" value="Unassembled WGS sequence"/>
</dbReference>
<dbReference type="AlphaFoldDB" id="A0A0E9N613"/>
<evidence type="ECO:0000313" key="1">
    <source>
        <dbReference type="EMBL" id="GAO44795.1"/>
    </source>
</evidence>
<evidence type="ECO:0000313" key="2">
    <source>
        <dbReference type="Proteomes" id="UP000033121"/>
    </source>
</evidence>
<dbReference type="Pfam" id="PF20225">
    <property type="entry name" value="DUF6584"/>
    <property type="match status" value="1"/>
</dbReference>
<dbReference type="InterPro" id="IPR046491">
    <property type="entry name" value="DUF6584"/>
</dbReference>
<proteinExistence type="predicted"/>
<protein>
    <recommendedName>
        <fullName evidence="3">Tetratricopeptide repeat protein</fullName>
    </recommendedName>
</protein>
<evidence type="ECO:0008006" key="3">
    <source>
        <dbReference type="Google" id="ProtNLM"/>
    </source>
</evidence>
<comment type="caution">
    <text evidence="1">The sequence shown here is derived from an EMBL/GenBank/DDBJ whole genome shotgun (WGS) entry which is preliminary data.</text>
</comment>
<organism evidence="1 2">
    <name type="scientific">Flavihumibacter petaseus NBRC 106054</name>
    <dbReference type="NCBI Taxonomy" id="1220578"/>
    <lineage>
        <taxon>Bacteria</taxon>
        <taxon>Pseudomonadati</taxon>
        <taxon>Bacteroidota</taxon>
        <taxon>Chitinophagia</taxon>
        <taxon>Chitinophagales</taxon>
        <taxon>Chitinophagaceae</taxon>
        <taxon>Flavihumibacter</taxon>
    </lineage>
</organism>
<reference evidence="1 2" key="1">
    <citation type="submission" date="2015-04" db="EMBL/GenBank/DDBJ databases">
        <title>Whole genome shotgun sequence of Flavihumibacter petaseus NBRC 106054.</title>
        <authorList>
            <person name="Miyazawa S."/>
            <person name="Hosoyama A."/>
            <person name="Hashimoto M."/>
            <person name="Noguchi M."/>
            <person name="Tsuchikane K."/>
            <person name="Ohji S."/>
            <person name="Yamazoe A."/>
            <person name="Ichikawa N."/>
            <person name="Kimura A."/>
            <person name="Fujita N."/>
        </authorList>
    </citation>
    <scope>NUCLEOTIDE SEQUENCE [LARGE SCALE GENOMIC DNA]</scope>
    <source>
        <strain evidence="1 2">NBRC 106054</strain>
    </source>
</reference>
<gene>
    <name evidence="1" type="ORF">FPE01S_04_00380</name>
</gene>
<dbReference type="EMBL" id="BBWV01000004">
    <property type="protein sequence ID" value="GAO44795.1"/>
    <property type="molecule type" value="Genomic_DNA"/>
</dbReference>
<keyword evidence="2" id="KW-1185">Reference proteome</keyword>
<name>A0A0E9N613_9BACT</name>
<dbReference type="STRING" id="1220578.FPE01S_04_00380"/>